<dbReference type="EMBL" id="CP001818">
    <property type="protein sequence ID" value="ACZ18277.1"/>
    <property type="molecule type" value="Genomic_DNA"/>
</dbReference>
<keyword evidence="5" id="KW-1185">Reference proteome</keyword>
<evidence type="ECO:0000313" key="5">
    <source>
        <dbReference type="Proteomes" id="UP000002030"/>
    </source>
</evidence>
<dbReference type="AlphaFoldDB" id="D1B7M4"/>
<dbReference type="Pfam" id="PF01041">
    <property type="entry name" value="DegT_DnrJ_EryC1"/>
    <property type="match status" value="1"/>
</dbReference>
<dbReference type="PIRSF" id="PIRSF000390">
    <property type="entry name" value="PLP_StrS"/>
    <property type="match status" value="1"/>
</dbReference>
<dbReference type="InterPro" id="IPR000653">
    <property type="entry name" value="DegT/StrS_aminotransferase"/>
</dbReference>
<dbReference type="CDD" id="cd00616">
    <property type="entry name" value="AHBA_syn"/>
    <property type="match status" value="1"/>
</dbReference>
<evidence type="ECO:0000256" key="1">
    <source>
        <dbReference type="PIRSR" id="PIRSR000390-1"/>
    </source>
</evidence>
<dbReference type="GO" id="GO:0030170">
    <property type="term" value="F:pyridoxal phosphate binding"/>
    <property type="evidence" value="ECO:0007669"/>
    <property type="project" value="TreeGrafter"/>
</dbReference>
<evidence type="ECO:0000256" key="3">
    <source>
        <dbReference type="RuleBase" id="RU004508"/>
    </source>
</evidence>
<accession>D1B7M4</accession>
<evidence type="ECO:0000313" key="4">
    <source>
        <dbReference type="EMBL" id="ACZ18277.1"/>
    </source>
</evidence>
<dbReference type="GO" id="GO:0000271">
    <property type="term" value="P:polysaccharide biosynthetic process"/>
    <property type="evidence" value="ECO:0007669"/>
    <property type="project" value="TreeGrafter"/>
</dbReference>
<dbReference type="HOGENOM" id="CLU_033332_2_1_0"/>
<keyword evidence="4" id="KW-0808">Transferase</keyword>
<proteinExistence type="inferred from homology"/>
<evidence type="ECO:0000256" key="2">
    <source>
        <dbReference type="PIRSR" id="PIRSR000390-2"/>
    </source>
</evidence>
<dbReference type="SUPFAM" id="SSF53383">
    <property type="entry name" value="PLP-dependent transferases"/>
    <property type="match status" value="1"/>
</dbReference>
<dbReference type="PANTHER" id="PTHR30244">
    <property type="entry name" value="TRANSAMINASE"/>
    <property type="match status" value="1"/>
</dbReference>
<keyword evidence="2 3" id="KW-0663">Pyridoxal phosphate</keyword>
<dbReference type="Gene3D" id="3.40.640.10">
    <property type="entry name" value="Type I PLP-dependent aspartate aminotransferase-like (Major domain)"/>
    <property type="match status" value="1"/>
</dbReference>
<dbReference type="KEGG" id="tai:Taci_0037"/>
<dbReference type="STRING" id="525903.Taci_0037"/>
<protein>
    <submittedName>
        <fullName evidence="4">DegT/DnrJ/EryC1/StrS aminotransferase</fullName>
    </submittedName>
</protein>
<dbReference type="PATRIC" id="fig|525903.6.peg.40"/>
<comment type="similarity">
    <text evidence="3">Belongs to the DegT/DnrJ/EryC1 family.</text>
</comment>
<dbReference type="EnsemblBacteria" id="ACZ18277">
    <property type="protein sequence ID" value="ACZ18277"/>
    <property type="gene ID" value="Taci_0037"/>
</dbReference>
<dbReference type="InterPro" id="IPR015422">
    <property type="entry name" value="PyrdxlP-dep_Trfase_small"/>
</dbReference>
<dbReference type="InterPro" id="IPR015421">
    <property type="entry name" value="PyrdxlP-dep_Trfase_major"/>
</dbReference>
<dbReference type="RefSeq" id="WP_012868793.1">
    <property type="nucleotide sequence ID" value="NC_013522.1"/>
</dbReference>
<organism evidence="4 5">
    <name type="scientific">Thermanaerovibrio acidaminovorans (strain ATCC 49978 / DSM 6589 / Su883)</name>
    <name type="common">Selenomonas acidaminovorans</name>
    <dbReference type="NCBI Taxonomy" id="525903"/>
    <lineage>
        <taxon>Bacteria</taxon>
        <taxon>Thermotogati</taxon>
        <taxon>Synergistota</taxon>
        <taxon>Synergistia</taxon>
        <taxon>Synergistales</taxon>
        <taxon>Synergistaceae</taxon>
        <taxon>Thermanaerovibrio</taxon>
    </lineage>
</organism>
<dbReference type="Proteomes" id="UP000002030">
    <property type="component" value="Chromosome"/>
</dbReference>
<feature type="modified residue" description="N6-(pyridoxal phosphate)lysine" evidence="2">
    <location>
        <position position="190"/>
    </location>
</feature>
<name>D1B7M4_THEAS</name>
<sequence>MVERIHLSPPHMTGEELALVKEAFESNWVTPLGPHVDAFEAEMCEYLGVKGALALSSGTAAVHLGLVLLGVGPGDPVICSTLTFAASVNPVVYLGAEPIFVDSDEETWNMSPEALERAIRWLHAQGRRPKAVIPVDLYGHSADYRRIREICDLWDIPVLEDAAEALGATYGDRRCGTLGEFGVLSFNGNKIITCGGGGMLVSDRADDLERGRFLSTQAREKVPWYEHRQVGYNYRLSNILAAIGRGQLKVIEDRVACRRRIFDRYVEGLGDLPGLSFMPEAPYGRSNRWLTVIQLGEESPVTPLELMKRLEERHVESRPAWKPMHLQPLYRGKAYFPHREGYSVSDRLFQRGLCLPSGSSLREDQQDLVIQIIREAMGA</sequence>
<dbReference type="GO" id="GO:0008483">
    <property type="term" value="F:transaminase activity"/>
    <property type="evidence" value="ECO:0007669"/>
    <property type="project" value="UniProtKB-KW"/>
</dbReference>
<dbReference type="Gene3D" id="3.90.1150.10">
    <property type="entry name" value="Aspartate Aminotransferase, domain 1"/>
    <property type="match status" value="1"/>
</dbReference>
<dbReference type="PANTHER" id="PTHR30244:SF34">
    <property type="entry name" value="DTDP-4-AMINO-4,6-DIDEOXYGALACTOSE TRANSAMINASE"/>
    <property type="match status" value="1"/>
</dbReference>
<feature type="active site" description="Proton acceptor" evidence="1">
    <location>
        <position position="190"/>
    </location>
</feature>
<reference evidence="4 5" key="1">
    <citation type="journal article" date="2009" name="Stand. Genomic Sci.">
        <title>Complete genome sequence of Thermanaerovibrio acidaminovorans type strain (Su883).</title>
        <authorList>
            <person name="Chovatia M."/>
            <person name="Sikorski J."/>
            <person name="Schroder M."/>
            <person name="Lapidus A."/>
            <person name="Nolan M."/>
            <person name="Tice H."/>
            <person name="Glavina Del Rio T."/>
            <person name="Copeland A."/>
            <person name="Cheng J.F."/>
            <person name="Lucas S."/>
            <person name="Chen F."/>
            <person name="Bruce D."/>
            <person name="Goodwin L."/>
            <person name="Pitluck S."/>
            <person name="Ivanova N."/>
            <person name="Mavromatis K."/>
            <person name="Ovchinnikova G."/>
            <person name="Pati A."/>
            <person name="Chen A."/>
            <person name="Palaniappan K."/>
            <person name="Land M."/>
            <person name="Hauser L."/>
            <person name="Chang Y.J."/>
            <person name="Jeffries C.D."/>
            <person name="Chain P."/>
            <person name="Saunders E."/>
            <person name="Detter J.C."/>
            <person name="Brettin T."/>
            <person name="Rohde M."/>
            <person name="Goker M."/>
            <person name="Spring S."/>
            <person name="Bristow J."/>
            <person name="Markowitz V."/>
            <person name="Hugenholtz P."/>
            <person name="Kyrpides N.C."/>
            <person name="Klenk H.P."/>
            <person name="Eisen J.A."/>
        </authorList>
    </citation>
    <scope>NUCLEOTIDE SEQUENCE [LARGE SCALE GENOMIC DNA]</scope>
    <source>
        <strain evidence="5">ATCC 49978 / DSM 6589 / Su883</strain>
    </source>
</reference>
<dbReference type="OrthoDB" id="9810913at2"/>
<keyword evidence="4" id="KW-0032">Aminotransferase</keyword>
<dbReference type="eggNOG" id="COG0399">
    <property type="taxonomic scope" value="Bacteria"/>
</dbReference>
<gene>
    <name evidence="4" type="ordered locus">Taci_0037</name>
</gene>
<dbReference type="InterPro" id="IPR015424">
    <property type="entry name" value="PyrdxlP-dep_Trfase"/>
</dbReference>